<evidence type="ECO:0000259" key="3">
    <source>
        <dbReference type="PROSITE" id="PS50966"/>
    </source>
</evidence>
<dbReference type="VEuPathDB" id="FungiDB:FUN_006451"/>
<keyword evidence="5" id="KW-1185">Reference proteome</keyword>
<accession>A0A2I1HGM7</accession>
<evidence type="ECO:0000256" key="1">
    <source>
        <dbReference type="PROSITE-ProRule" id="PRU00325"/>
    </source>
</evidence>
<keyword evidence="1" id="KW-0862">Zinc</keyword>
<sequence length="817" mass="93763">MEIDNGDNTAQIFSWDSLPEVLKQALPPNYTYVIQNFNSKPPYRTEENFEVPNFELDAFVDVDSEEKASEWVTTFQSHSKTTMPQTKAYDINGNRVMFRESRHCIHSHMVKKKQGKNVKVKRPKSSRARDINCMASIHIRLERRRLSLSHPLEINIVFMHNHVINCAEALSFRRVKEEVREELLNYFKDGHSPSSALYAYQDELHLKATDEQELIELLADRSVNPDYDYTAKLFQKYREGALGSRNGKPMFERLAEIVQDYNSSGQGKAVLQEYDAYAGKAFILCIVTNLMCRVHEKILQAGELCYMDASASFEPLNSSITLIYTSCAVGALPLGLFITSDELEITLEKSINLLKTILPSYAFFGRGPQVGPIVFITDDSNAERNALELCWPKGIRLLCTFHVMQAFWRWVHDPKHHIKKEDHAPIMEKMKRILYASSCSEMNTCYYEFKQMFYCLYPLLQKHFELLWNRRQFWALSFRVGLPMRGNNTNNYIERSFGMLKDVIFSRTQAYNPVQVFQFIINSMERFYERRLLGVAHKHPGSLRIAKRFLCPGWETVNSNAIQKTGMENEFLVPSTKNTGFYLVNSVLGTCSCPVGLTGAPCKHQGAVAMKFCIAIFNFIPSLKPDDRMIYSYIALGYVSQDSSFYASLRTEPAPQDQEFSSSSSSFNNNIDKIIEQREPSGKDEEIDISTFTAFLDDVKTDYQNGGKTLRTALDKFKDRYNTAKSKSIPRLSSFLYDINRSMDPMTRVKGGANIRVQVESIKRRKTEGGGVKRRLPIPTNEGKENLDPHAIPARKKRKTSKKEHNLSKNILKNRPN</sequence>
<dbReference type="InterPro" id="IPR007527">
    <property type="entry name" value="Znf_SWIM"/>
</dbReference>
<feature type="region of interest" description="Disordered" evidence="2">
    <location>
        <begin position="765"/>
        <end position="817"/>
    </location>
</feature>
<evidence type="ECO:0000256" key="2">
    <source>
        <dbReference type="SAM" id="MobiDB-lite"/>
    </source>
</evidence>
<dbReference type="Proteomes" id="UP000234323">
    <property type="component" value="Unassembled WGS sequence"/>
</dbReference>
<gene>
    <name evidence="4" type="ORF">RhiirA4_511515</name>
</gene>
<dbReference type="VEuPathDB" id="FungiDB:RhiirFUN_008104"/>
<dbReference type="VEuPathDB" id="FungiDB:RhiirA1_541433"/>
<dbReference type="GO" id="GO:0008270">
    <property type="term" value="F:zinc ion binding"/>
    <property type="evidence" value="ECO:0007669"/>
    <property type="project" value="UniProtKB-KW"/>
</dbReference>
<dbReference type="VEuPathDB" id="FungiDB:RhiirFUN_026307"/>
<dbReference type="PROSITE" id="PS50966">
    <property type="entry name" value="ZF_SWIM"/>
    <property type="match status" value="1"/>
</dbReference>
<evidence type="ECO:0000313" key="4">
    <source>
        <dbReference type="EMBL" id="PKY58028.1"/>
    </source>
</evidence>
<dbReference type="PANTHER" id="PTHR35385">
    <property type="entry name" value="PROTEIN B, PUTATIVE-RELATED-RELATED"/>
    <property type="match status" value="1"/>
</dbReference>
<reference evidence="4 5" key="1">
    <citation type="submission" date="2015-10" db="EMBL/GenBank/DDBJ databases">
        <title>Genome analyses suggest a sexual origin of heterokaryosis in a supposedly ancient asexual fungus.</title>
        <authorList>
            <person name="Ropars J."/>
            <person name="Sedzielewska K."/>
            <person name="Noel J."/>
            <person name="Charron P."/>
            <person name="Farinelli L."/>
            <person name="Marton T."/>
            <person name="Kruger M."/>
            <person name="Pelin A."/>
            <person name="Brachmann A."/>
            <person name="Corradi N."/>
        </authorList>
    </citation>
    <scope>NUCLEOTIDE SEQUENCE [LARGE SCALE GENOMIC DNA]</scope>
    <source>
        <strain evidence="4 5">A4</strain>
    </source>
</reference>
<dbReference type="AlphaFoldDB" id="A0A2I1HGM7"/>
<comment type="caution">
    <text evidence="4">The sequence shown here is derived from an EMBL/GenBank/DDBJ whole genome shotgun (WGS) entry which is preliminary data.</text>
</comment>
<dbReference type="EMBL" id="LLXI01002812">
    <property type="protein sequence ID" value="PKY58028.1"/>
    <property type="molecule type" value="Genomic_DNA"/>
</dbReference>
<name>A0A2I1HGM7_9GLOM</name>
<protein>
    <recommendedName>
        <fullName evidence="3">SWIM-type domain-containing protein</fullName>
    </recommendedName>
</protein>
<feature type="compositionally biased region" description="Basic residues" evidence="2">
    <location>
        <begin position="793"/>
        <end position="802"/>
    </location>
</feature>
<proteinExistence type="predicted"/>
<keyword evidence="1" id="KW-0863">Zinc-finger</keyword>
<feature type="domain" description="SWIM-type" evidence="3">
    <location>
        <begin position="582"/>
        <end position="613"/>
    </location>
</feature>
<organism evidence="4 5">
    <name type="scientific">Rhizophagus irregularis</name>
    <dbReference type="NCBI Taxonomy" id="588596"/>
    <lineage>
        <taxon>Eukaryota</taxon>
        <taxon>Fungi</taxon>
        <taxon>Fungi incertae sedis</taxon>
        <taxon>Mucoromycota</taxon>
        <taxon>Glomeromycotina</taxon>
        <taxon>Glomeromycetes</taxon>
        <taxon>Glomerales</taxon>
        <taxon>Glomeraceae</taxon>
        <taxon>Rhizophagus</taxon>
    </lineage>
</organism>
<dbReference type="VEuPathDB" id="FungiDB:RhiirFUN_023265"/>
<dbReference type="Pfam" id="PF04434">
    <property type="entry name" value="SWIM"/>
    <property type="match status" value="1"/>
</dbReference>
<keyword evidence="1" id="KW-0479">Metal-binding</keyword>
<evidence type="ECO:0000313" key="5">
    <source>
        <dbReference type="Proteomes" id="UP000234323"/>
    </source>
</evidence>
<dbReference type="VEuPathDB" id="FungiDB:RhiirFUN_022545"/>
<dbReference type="VEuPathDB" id="FungiDB:FUN_018714"/>
<dbReference type="PANTHER" id="PTHR35385:SF2">
    <property type="entry name" value="PROTEIN B, PUTATIVE-RELATED"/>
    <property type="match status" value="1"/>
</dbReference>